<feature type="compositionally biased region" description="Basic residues" evidence="1">
    <location>
        <begin position="1"/>
        <end position="10"/>
    </location>
</feature>
<comment type="caution">
    <text evidence="2">The sequence shown here is derived from an EMBL/GenBank/DDBJ whole genome shotgun (WGS) entry which is preliminary data.</text>
</comment>
<dbReference type="Proteomes" id="UP001066276">
    <property type="component" value="Chromosome 3_2"/>
</dbReference>
<feature type="compositionally biased region" description="Low complexity" evidence="1">
    <location>
        <begin position="11"/>
        <end position="20"/>
    </location>
</feature>
<reference evidence="2" key="1">
    <citation type="journal article" date="2022" name="bioRxiv">
        <title>Sequencing and chromosome-scale assembly of the giantPleurodeles waltlgenome.</title>
        <authorList>
            <person name="Brown T."/>
            <person name="Elewa A."/>
            <person name="Iarovenko S."/>
            <person name="Subramanian E."/>
            <person name="Araus A.J."/>
            <person name="Petzold A."/>
            <person name="Susuki M."/>
            <person name="Suzuki K.-i.T."/>
            <person name="Hayashi T."/>
            <person name="Toyoda A."/>
            <person name="Oliveira C."/>
            <person name="Osipova E."/>
            <person name="Leigh N.D."/>
            <person name="Simon A."/>
            <person name="Yun M.H."/>
        </authorList>
    </citation>
    <scope>NUCLEOTIDE SEQUENCE</scope>
    <source>
        <strain evidence="2">20211129_DDA</strain>
        <tissue evidence="2">Liver</tissue>
    </source>
</reference>
<protein>
    <submittedName>
        <fullName evidence="2">Uncharacterized protein</fullName>
    </submittedName>
</protein>
<sequence length="133" mass="14808">MQSDRGKRRSGASSRCSSRSHAGTAGGRQWRGSLGRRPGPVVPTGRASEPATALYVDQWSTICRSSDCTRGCTWLVRPWRWDLEAWSRCWGLTAGDLAQRPGMSGWTCVKAGEMWQQSNGMSLKTMVRRAEMR</sequence>
<gene>
    <name evidence="2" type="ORF">NDU88_007023</name>
</gene>
<dbReference type="EMBL" id="JANPWB010000006">
    <property type="protein sequence ID" value="KAJ1181824.1"/>
    <property type="molecule type" value="Genomic_DNA"/>
</dbReference>
<name>A0AAV7U138_PLEWA</name>
<organism evidence="2 3">
    <name type="scientific">Pleurodeles waltl</name>
    <name type="common">Iberian ribbed newt</name>
    <dbReference type="NCBI Taxonomy" id="8319"/>
    <lineage>
        <taxon>Eukaryota</taxon>
        <taxon>Metazoa</taxon>
        <taxon>Chordata</taxon>
        <taxon>Craniata</taxon>
        <taxon>Vertebrata</taxon>
        <taxon>Euteleostomi</taxon>
        <taxon>Amphibia</taxon>
        <taxon>Batrachia</taxon>
        <taxon>Caudata</taxon>
        <taxon>Salamandroidea</taxon>
        <taxon>Salamandridae</taxon>
        <taxon>Pleurodelinae</taxon>
        <taxon>Pleurodeles</taxon>
    </lineage>
</organism>
<evidence type="ECO:0000313" key="2">
    <source>
        <dbReference type="EMBL" id="KAJ1181824.1"/>
    </source>
</evidence>
<dbReference type="AlphaFoldDB" id="A0AAV7U138"/>
<evidence type="ECO:0000256" key="1">
    <source>
        <dbReference type="SAM" id="MobiDB-lite"/>
    </source>
</evidence>
<keyword evidence="3" id="KW-1185">Reference proteome</keyword>
<proteinExistence type="predicted"/>
<accession>A0AAV7U138</accession>
<feature type="region of interest" description="Disordered" evidence="1">
    <location>
        <begin position="1"/>
        <end position="48"/>
    </location>
</feature>
<evidence type="ECO:0000313" key="3">
    <source>
        <dbReference type="Proteomes" id="UP001066276"/>
    </source>
</evidence>